<dbReference type="CDD" id="cd02655">
    <property type="entry name" value="RNAP_beta'_C"/>
    <property type="match status" value="1"/>
</dbReference>
<feature type="binding site" evidence="7">
    <location>
        <position position="303"/>
    </location>
    <ligand>
        <name>Zn(2+)</name>
        <dbReference type="ChEBI" id="CHEBI:29105"/>
    </ligand>
</feature>
<comment type="function">
    <text evidence="7">DNA-dependent RNA polymerase catalyzes the transcription of DNA into RNA using the four ribonucleoside triphosphates as substrates.</text>
</comment>
<dbReference type="AlphaFoldDB" id="A0A224AGI4"/>
<dbReference type="GO" id="GO:0008270">
    <property type="term" value="F:zinc ion binding"/>
    <property type="evidence" value="ECO:0007669"/>
    <property type="project" value="UniProtKB-UniRule"/>
</dbReference>
<dbReference type="Pfam" id="PF04998">
    <property type="entry name" value="RNA_pol_Rpb1_5"/>
    <property type="match status" value="1"/>
</dbReference>
<evidence type="ECO:0000256" key="5">
    <source>
        <dbReference type="ARBA" id="ARBA00022833"/>
    </source>
</evidence>
<keyword evidence="4 7" id="KW-0479">Metal-binding</keyword>
<evidence type="ECO:0000313" key="10">
    <source>
        <dbReference type="EMBL" id="BBA18600.1"/>
    </source>
</evidence>
<feature type="binding site" evidence="7">
    <location>
        <position position="296"/>
    </location>
    <ligand>
        <name>Zn(2+)</name>
        <dbReference type="ChEBI" id="CHEBI:29105"/>
    </ligand>
</feature>
<evidence type="ECO:0000259" key="8">
    <source>
        <dbReference type="Pfam" id="PF04998"/>
    </source>
</evidence>
<sequence length="1259" mass="143641">MKQIQTKPKTFFRNKVVTKKYLKEILFWAFRNFGMARAGFLSDSLKKLGFYYATQGGVSISIEDLKIPPLKTEIIDRTKKQVNNSELNCIRGELTEVERYQQLTNQWNTSSEVLKNKVVYYLKNFDPLNPVYMMAFSGARGNLSQVRQLVGIRGLMSGPTGDIIDIPITTNFREGLSVTDYMISAYGARKGLVDTALKTADSGYLTRRLVDVAQDILIRETDCKTKKGILLFNFDDGSGNTFLLKDRLIGRILAKDIFDEQKRFFAYRNQQISSLLAKRIYENKFNKVLVRSPITCELSRSVCQTCYGWNLAYGKLVDLGEAVGVVAAQSIGEPGTQLTMRTFHTGGVFTAESNGQIFSKISGQIRFPANLKACTGRTEQGDKVLIVENDTKIEIVNFKNFSIPIFVKKESMLFVKKDQFIKKDQIIAILAKTKQNVEKKEKKEVFSSVGGEILLDSPFFVKSIKTFNTKTNNLDGGVFWILSGKVLNIPFYAKINKYKFENLKPHSNLATIKLITSKTGFLKLFKNNNTLTKNKEISLKILVKNLILKNSKIYKKKSSNVKFNSHFPTNFVLQTEQNKIFKLHNCLDKTLKSGSIIGEEFNNSYQTNLGGLIYHNLLNSFEIINASDDEKIDSILFLPEETIRVNRRVRKVKSGDWIEANTQISGSIYNRKAGFVEFEETGGIVSKVIIKIGSFLNIKNDCIDEKKYNNRVFFPGEKLLDEHVINQLTYTQIVKSSSGKILLLQPVFLYEFAKNQRVRKLKNFKSFSEINYRVLPNKYRIESNENKIIQLVKRKLVLAYNKNDYVGLEARVAFSEIESSKFGLECNVLENIFSEKNFSNIIGLNNIKISTLFRNNQFIESNTIIGDINIAPKKLTTIKQIKERKNLYKRKLFLVSTKDYLNIFIEQSNKINSSKKFIKFGDSITKQFLSCYSGKILSNTNKNILLHKGKPFLFSKGAEIFWKNNEFIKSDDSLGVLYYQRAQTGDIVQGLPKVEEILEARREKVFIRTPRYPGIIIAPEKIMTSAVKTRFLYISLYQKIKYCEFYPDMLINENTFIIPGKPLNTRNASPHTSLKYLNFYYKIILNFSLHEAAYRSLRKSQSYLLNSIQSVYSSQGVDISDKHLEIIVKQIGSKVRVNTIGQSNIIPGEYIYLQHINKINTVLEKTKNSHYTIDYYPVLLGITKASLVTESFISAASFQETVRVLADAAIQGKADWLRGLKENVIIGRLIPAGTGFNSYDQISNLNVQVGKKVSENKKK</sequence>
<dbReference type="InterPro" id="IPR042102">
    <property type="entry name" value="RNA_pol_Rpb1_3_sf"/>
</dbReference>
<dbReference type="Gene3D" id="1.10.274.100">
    <property type="entry name" value="RNA polymerase Rpb1, domain 3"/>
    <property type="match status" value="1"/>
</dbReference>
<evidence type="ECO:0000259" key="9">
    <source>
        <dbReference type="Pfam" id="PF05000"/>
    </source>
</evidence>
<geneLocation type="chloroplast" evidence="11"/>
<keyword evidence="11" id="KW-0934">Plastid</keyword>
<keyword evidence="2 7" id="KW-0808">Transferase</keyword>
<evidence type="ECO:0000256" key="3">
    <source>
        <dbReference type="ARBA" id="ARBA00022695"/>
    </source>
</evidence>
<evidence type="ECO:0000256" key="2">
    <source>
        <dbReference type="ARBA" id="ARBA00022679"/>
    </source>
</evidence>
<dbReference type="PANTHER" id="PTHR19376:SF68">
    <property type="entry name" value="DNA-DIRECTED RNA POLYMERASE SUBUNIT BETA"/>
    <property type="match status" value="1"/>
</dbReference>
<proteinExistence type="inferred from homology"/>
<dbReference type="Pfam" id="PF05000">
    <property type="entry name" value="RNA_pol_Rpb1_4"/>
    <property type="match status" value="1"/>
</dbReference>
<comment type="subunit">
    <text evidence="7">In plastids the minimal PEP RNA polymerase catalytic core is composed of four subunits: alpha, beta, beta', and beta''. When a (nuclear-encoded) sigma factor is associated with the core the holoenzyme is formed, which can initiate transcription.</text>
</comment>
<dbReference type="NCBIfam" id="TIGR02388">
    <property type="entry name" value="rpoC2_cyan"/>
    <property type="match status" value="1"/>
</dbReference>
<evidence type="ECO:0000256" key="4">
    <source>
        <dbReference type="ARBA" id="ARBA00022723"/>
    </source>
</evidence>
<dbReference type="FunFam" id="1.10.150.390:FF:000002">
    <property type="entry name" value="DNA-directed RNA polymerase subunit beta"/>
    <property type="match status" value="1"/>
</dbReference>
<keyword evidence="1 7" id="KW-0240">DNA-directed RNA polymerase</keyword>
<keyword evidence="3 7" id="KW-0548">Nucleotidyltransferase</keyword>
<dbReference type="GO" id="GO:0003677">
    <property type="term" value="F:DNA binding"/>
    <property type="evidence" value="ECO:0007669"/>
    <property type="project" value="UniProtKB-UniRule"/>
</dbReference>
<comment type="subcellular location">
    <subcellularLocation>
        <location evidence="7">Plastid</location>
        <location evidence="7">Chloroplast</location>
    </subcellularLocation>
</comment>
<keyword evidence="11" id="KW-0150">Chloroplast</keyword>
<protein>
    <recommendedName>
        <fullName evidence="7">DNA-directed RNA polymerase subunit beta''</fullName>
        <ecNumber evidence="7">2.7.7.6</ecNumber>
    </recommendedName>
    <alternativeName>
        <fullName evidence="7">PEP</fullName>
    </alternativeName>
    <alternativeName>
        <fullName evidence="7">Plastid-encoded RNA polymerase subunit beta''</fullName>
        <shortName evidence="7">RNA polymerase subunit beta''</shortName>
    </alternativeName>
</protein>
<dbReference type="SUPFAM" id="SSF64484">
    <property type="entry name" value="beta and beta-prime subunits of DNA dependent RNA-polymerase"/>
    <property type="match status" value="1"/>
</dbReference>
<dbReference type="InterPro" id="IPR038120">
    <property type="entry name" value="Rpb1_funnel_sf"/>
</dbReference>
<gene>
    <name evidence="7 11" type="primary">rpoC2</name>
</gene>
<dbReference type="GO" id="GO:0000428">
    <property type="term" value="C:DNA-directed RNA polymerase complex"/>
    <property type="evidence" value="ECO:0007669"/>
    <property type="project" value="UniProtKB-KW"/>
</dbReference>
<comment type="catalytic activity">
    <reaction evidence="7">
        <text>RNA(n) + a ribonucleoside 5'-triphosphate = RNA(n+1) + diphosphate</text>
        <dbReference type="Rhea" id="RHEA:21248"/>
        <dbReference type="Rhea" id="RHEA-COMP:14527"/>
        <dbReference type="Rhea" id="RHEA-COMP:17342"/>
        <dbReference type="ChEBI" id="CHEBI:33019"/>
        <dbReference type="ChEBI" id="CHEBI:61557"/>
        <dbReference type="ChEBI" id="CHEBI:140395"/>
        <dbReference type="EC" id="2.7.7.6"/>
    </reaction>
</comment>
<dbReference type="Gene3D" id="1.10.132.30">
    <property type="match status" value="1"/>
</dbReference>
<keyword evidence="6 7" id="KW-0804">Transcription</keyword>
<feature type="domain" description="RNA polymerase Rpb1" evidence="9">
    <location>
        <begin position="94"/>
        <end position="165"/>
    </location>
</feature>
<dbReference type="Gene3D" id="1.10.1790.20">
    <property type="match status" value="1"/>
</dbReference>
<feature type="binding site" evidence="7">
    <location>
        <position position="306"/>
    </location>
    <ligand>
        <name>Zn(2+)</name>
        <dbReference type="ChEBI" id="CHEBI:29105"/>
    </ligand>
</feature>
<dbReference type="Gene3D" id="2.40.50.100">
    <property type="match status" value="1"/>
</dbReference>
<dbReference type="EMBL" id="LC269923">
    <property type="protein sequence ID" value="BBA18877.1"/>
    <property type="molecule type" value="Genomic_DNA"/>
</dbReference>
<dbReference type="PANTHER" id="PTHR19376">
    <property type="entry name" value="DNA-DIRECTED RNA POLYMERASE"/>
    <property type="match status" value="1"/>
</dbReference>
<accession>A0A224AGI4</accession>
<evidence type="ECO:0000256" key="6">
    <source>
        <dbReference type="ARBA" id="ARBA00023163"/>
    </source>
</evidence>
<reference evidence="11" key="1">
    <citation type="submission" date="2017-05" db="EMBL/GenBank/DDBJ databases">
        <title>Chloroplast genome sequences of Heterosigma akashiwo, a bloom-forming raphidophyte.</title>
        <authorList>
            <person name="Ueki S."/>
        </authorList>
    </citation>
    <scope>NUCLEOTIDE SEQUENCE</scope>
    <source>
        <strain evidence="10">CCMP2274</strain>
        <strain evidence="11">HaFk01</strain>
    </source>
</reference>
<dbReference type="EC" id="2.7.7.6" evidence="7"/>
<dbReference type="GO" id="GO:0009507">
    <property type="term" value="C:chloroplast"/>
    <property type="evidence" value="ECO:0007669"/>
    <property type="project" value="UniProtKB-SubCell"/>
</dbReference>
<dbReference type="InterPro" id="IPR045867">
    <property type="entry name" value="DNA-dir_RpoC_beta_prime"/>
</dbReference>
<evidence type="ECO:0000313" key="11">
    <source>
        <dbReference type="EMBL" id="BBA18877.1"/>
    </source>
</evidence>
<name>A0A224AGI4_HETAK</name>
<evidence type="ECO:0000256" key="7">
    <source>
        <dbReference type="HAMAP-Rule" id="MF_01324"/>
    </source>
</evidence>
<dbReference type="Gene3D" id="1.10.150.390">
    <property type="match status" value="1"/>
</dbReference>
<evidence type="ECO:0000256" key="1">
    <source>
        <dbReference type="ARBA" id="ARBA00022478"/>
    </source>
</evidence>
<dbReference type="EMBL" id="LC269921">
    <property type="protein sequence ID" value="BBA18600.1"/>
    <property type="molecule type" value="Genomic_DNA"/>
</dbReference>
<feature type="domain" description="RNA polymerase Rpb1" evidence="8">
    <location>
        <begin position="175"/>
        <end position="1185"/>
    </location>
</feature>
<dbReference type="InterPro" id="IPR007083">
    <property type="entry name" value="RNA_pol_Rpb1_4"/>
</dbReference>
<dbReference type="GO" id="GO:0003899">
    <property type="term" value="F:DNA-directed RNA polymerase activity"/>
    <property type="evidence" value="ECO:0007669"/>
    <property type="project" value="UniProtKB-UniRule"/>
</dbReference>
<organism evidence="11">
    <name type="scientific">Heterosigma akashiwo</name>
    <name type="common">Chromophytic alga</name>
    <name type="synonym">Heterosigma carterae</name>
    <dbReference type="NCBI Taxonomy" id="2829"/>
    <lineage>
        <taxon>Eukaryota</taxon>
        <taxon>Sar</taxon>
        <taxon>Stramenopiles</taxon>
        <taxon>Ochrophyta</taxon>
        <taxon>Raphidophyceae</taxon>
        <taxon>Chattonellales</taxon>
        <taxon>Chattonellaceae</taxon>
        <taxon>Heterosigma</taxon>
    </lineage>
</organism>
<dbReference type="InterPro" id="IPR007081">
    <property type="entry name" value="RNA_pol_Rpb1_5"/>
</dbReference>
<dbReference type="GO" id="GO:0006351">
    <property type="term" value="P:DNA-templated transcription"/>
    <property type="evidence" value="ECO:0007669"/>
    <property type="project" value="UniProtKB-UniRule"/>
</dbReference>
<comment type="similarity">
    <text evidence="7">Belongs to the RNA polymerase beta' chain family. RpoC2 subfamily.</text>
</comment>
<dbReference type="HAMAP" id="MF_01324">
    <property type="entry name" value="RNApol_bact_RpoC2"/>
    <property type="match status" value="1"/>
</dbReference>
<feature type="binding site" evidence="7">
    <location>
        <position position="223"/>
    </location>
    <ligand>
        <name>Zn(2+)</name>
        <dbReference type="ChEBI" id="CHEBI:29105"/>
    </ligand>
</feature>
<dbReference type="InterPro" id="IPR012756">
    <property type="entry name" value="DNA-dir_RpoC2_beta_pp"/>
</dbReference>
<keyword evidence="5 7" id="KW-0862">Zinc</keyword>
<comment type="cofactor">
    <cofactor evidence="7">
        <name>Zn(2+)</name>
        <dbReference type="ChEBI" id="CHEBI:29105"/>
    </cofactor>
    <text evidence="7">Binds 1 Zn(2+) ion per subunit.</text>
</comment>